<name>A0AA46E0H7_9FUSO</name>
<reference evidence="2 3" key="1">
    <citation type="submission" date="2019-03" db="EMBL/GenBank/DDBJ databases">
        <title>Genomic Encyclopedia of Type Strains, Phase IV (KMG-IV): sequencing the most valuable type-strain genomes for metagenomic binning, comparative biology and taxonomic classification.</title>
        <authorList>
            <person name="Goeker M."/>
        </authorList>
    </citation>
    <scope>NUCLEOTIDE SEQUENCE [LARGE SCALE GENOMIC DNA]</scope>
    <source>
        <strain evidence="2 3">DSM 100055</strain>
    </source>
</reference>
<dbReference type="SMART" id="SM00332">
    <property type="entry name" value="PP2Cc"/>
    <property type="match status" value="1"/>
</dbReference>
<keyword evidence="3" id="KW-1185">Reference proteome</keyword>
<dbReference type="Gene3D" id="3.60.40.10">
    <property type="entry name" value="PPM-type phosphatase domain"/>
    <property type="match status" value="1"/>
</dbReference>
<gene>
    <name evidence="2" type="ORF">EV215_0414</name>
</gene>
<comment type="caution">
    <text evidence="2">The sequence shown here is derived from an EMBL/GenBank/DDBJ whole genome shotgun (WGS) entry which is preliminary data.</text>
</comment>
<dbReference type="InterPro" id="IPR001932">
    <property type="entry name" value="PPM-type_phosphatase-like_dom"/>
</dbReference>
<evidence type="ECO:0000313" key="2">
    <source>
        <dbReference type="EMBL" id="TDT72604.1"/>
    </source>
</evidence>
<evidence type="ECO:0000259" key="1">
    <source>
        <dbReference type="PROSITE" id="PS51746"/>
    </source>
</evidence>
<accession>A0AA46E0H7</accession>
<evidence type="ECO:0000313" key="3">
    <source>
        <dbReference type="Proteomes" id="UP000294678"/>
    </source>
</evidence>
<dbReference type="InterPro" id="IPR036457">
    <property type="entry name" value="PPM-type-like_dom_sf"/>
</dbReference>
<dbReference type="PROSITE" id="PS51746">
    <property type="entry name" value="PPM_2"/>
    <property type="match status" value="1"/>
</dbReference>
<dbReference type="CDD" id="cd00143">
    <property type="entry name" value="PP2Cc"/>
    <property type="match status" value="1"/>
</dbReference>
<dbReference type="AlphaFoldDB" id="A0AA46E0H7"/>
<dbReference type="Proteomes" id="UP000294678">
    <property type="component" value="Unassembled WGS sequence"/>
</dbReference>
<protein>
    <submittedName>
        <fullName evidence="2">Protein phosphatase</fullName>
    </submittedName>
</protein>
<dbReference type="SUPFAM" id="SSF81606">
    <property type="entry name" value="PP2C-like"/>
    <property type="match status" value="1"/>
</dbReference>
<dbReference type="EMBL" id="SOBG01000001">
    <property type="protein sequence ID" value="TDT72604.1"/>
    <property type="molecule type" value="Genomic_DNA"/>
</dbReference>
<dbReference type="RefSeq" id="WP_134112314.1">
    <property type="nucleotide sequence ID" value="NZ_SOBG01000001.1"/>
</dbReference>
<feature type="domain" description="PPM-type phosphatase" evidence="1">
    <location>
        <begin position="2"/>
        <end position="246"/>
    </location>
</feature>
<organism evidence="2 3">
    <name type="scientific">Hypnocyclicus thermotrophus</name>
    <dbReference type="NCBI Taxonomy" id="1627895"/>
    <lineage>
        <taxon>Bacteria</taxon>
        <taxon>Fusobacteriati</taxon>
        <taxon>Fusobacteriota</taxon>
        <taxon>Fusobacteriia</taxon>
        <taxon>Fusobacteriales</taxon>
        <taxon>Fusobacteriaceae</taxon>
        <taxon>Hypnocyclicus</taxon>
    </lineage>
</organism>
<sequence>MIIYYYTNKGKRSNNEDSLLIKDIVINNNMKKYEKLVFNDNKGKFFISDGLGGEEAGEIASQTILNELINSSNLDSIDNIHNEINNIKSILDDYSIKHNNLVFGATLGGISLGEKSFIINIGDTRVYKISNVDTKQLSIDHTLIMKYVENGHVPKSNIRFNPMRNLIVSSISGGFENSITKTNIKKLNYTKNDIFLICSDGVWELFDDEEIYNVFLNYSLENGLDLFFQKLINNCKDNISFIIIKIEE</sequence>
<proteinExistence type="predicted"/>